<dbReference type="CDD" id="cd00801">
    <property type="entry name" value="INT_P4_C"/>
    <property type="match status" value="1"/>
</dbReference>
<evidence type="ECO:0000313" key="9">
    <source>
        <dbReference type="Proteomes" id="UP000004105"/>
    </source>
</evidence>
<comment type="caution">
    <text evidence="8">The sequence shown here is derived from an EMBL/GenBank/DDBJ whole genome shotgun (WGS) entry which is preliminary data.</text>
</comment>
<dbReference type="InterPro" id="IPR010998">
    <property type="entry name" value="Integrase_recombinase_N"/>
</dbReference>
<dbReference type="Pfam" id="PF00589">
    <property type="entry name" value="Phage_integrase"/>
    <property type="match status" value="1"/>
</dbReference>
<gene>
    <name evidence="8" type="primary">int</name>
    <name evidence="8" type="ORF">HMPREF9123_1807</name>
</gene>
<dbReference type="GO" id="GO:0003677">
    <property type="term" value="F:DNA binding"/>
    <property type="evidence" value="ECO:0007669"/>
    <property type="project" value="UniProtKB-UniRule"/>
</dbReference>
<dbReference type="InterPro" id="IPR050808">
    <property type="entry name" value="Phage_Integrase"/>
</dbReference>
<dbReference type="InterPro" id="IPR011010">
    <property type="entry name" value="DNA_brk_join_enz"/>
</dbReference>
<dbReference type="AlphaFoldDB" id="F2BDK1"/>
<dbReference type="PROSITE" id="PS51900">
    <property type="entry name" value="CB"/>
    <property type="match status" value="1"/>
</dbReference>
<dbReference type="STRING" id="267212.GCA_001063965_01975"/>
<keyword evidence="3 5" id="KW-0238">DNA-binding</keyword>
<keyword evidence="9" id="KW-1185">Reference proteome</keyword>
<name>F2BDK1_9NEIS</name>
<reference evidence="8 9" key="1">
    <citation type="submission" date="2011-02" db="EMBL/GenBank/DDBJ databases">
        <authorList>
            <person name="Muzny D."/>
            <person name="Qin X."/>
            <person name="Deng J."/>
            <person name="Jiang H."/>
            <person name="Liu Y."/>
            <person name="Qu J."/>
            <person name="Song X.-Z."/>
            <person name="Zhang L."/>
            <person name="Thornton R."/>
            <person name="Coyle M."/>
            <person name="Francisco L."/>
            <person name="Jackson L."/>
            <person name="Javaid M."/>
            <person name="Korchina V."/>
            <person name="Kovar C."/>
            <person name="Mata R."/>
            <person name="Mathew T."/>
            <person name="Ngo R."/>
            <person name="Nguyen L."/>
            <person name="Nguyen N."/>
            <person name="Okwuonu G."/>
            <person name="Ongeri F."/>
            <person name="Pham C."/>
            <person name="Simmons D."/>
            <person name="Wilczek-Boney K."/>
            <person name="Hale W."/>
            <person name="Jakkamsetti A."/>
            <person name="Pham P."/>
            <person name="Ruth R."/>
            <person name="San Lucas F."/>
            <person name="Warren J."/>
            <person name="Zhang J."/>
            <person name="Zhao Z."/>
            <person name="Zhou C."/>
            <person name="Zhu D."/>
            <person name="Lee S."/>
            <person name="Bess C."/>
            <person name="Blankenburg K."/>
            <person name="Forbes L."/>
            <person name="Fu Q."/>
            <person name="Gubbala S."/>
            <person name="Hirani K."/>
            <person name="Jayaseelan J.C."/>
            <person name="Lara F."/>
            <person name="Munidasa M."/>
            <person name="Palculict T."/>
            <person name="Patil S."/>
            <person name="Pu L.-L."/>
            <person name="Saada N."/>
            <person name="Tang L."/>
            <person name="Weissenberger G."/>
            <person name="Zhu Y."/>
            <person name="Hemphill L."/>
            <person name="Shang Y."/>
            <person name="Youmans B."/>
            <person name="Ayvaz T."/>
            <person name="Ross M."/>
            <person name="Santibanez J."/>
            <person name="Aqrawi P."/>
            <person name="Gross S."/>
            <person name="Joshi V."/>
            <person name="Fowler G."/>
            <person name="Nazareth L."/>
            <person name="Reid J."/>
            <person name="Worley K."/>
            <person name="Petrosino J."/>
            <person name="Highlander S."/>
            <person name="Gibbs R."/>
        </authorList>
    </citation>
    <scope>NUCLEOTIDE SEQUENCE [LARGE SCALE GENOMIC DNA]</scope>
    <source>
        <strain evidence="8 9">ATCC BAA-1200</strain>
    </source>
</reference>
<evidence type="ECO:0000256" key="1">
    <source>
        <dbReference type="ARBA" id="ARBA00008857"/>
    </source>
</evidence>
<dbReference type="InterPro" id="IPR044068">
    <property type="entry name" value="CB"/>
</dbReference>
<evidence type="ECO:0000256" key="5">
    <source>
        <dbReference type="PROSITE-ProRule" id="PRU01248"/>
    </source>
</evidence>
<dbReference type="PANTHER" id="PTHR30629:SF2">
    <property type="entry name" value="PROPHAGE INTEGRASE INTS-RELATED"/>
    <property type="match status" value="1"/>
</dbReference>
<dbReference type="PANTHER" id="PTHR30629">
    <property type="entry name" value="PROPHAGE INTEGRASE"/>
    <property type="match status" value="1"/>
</dbReference>
<dbReference type="EMBL" id="AFAY01000035">
    <property type="protein sequence ID" value="EGF10597.1"/>
    <property type="molecule type" value="Genomic_DNA"/>
</dbReference>
<dbReference type="Proteomes" id="UP000004105">
    <property type="component" value="Unassembled WGS sequence"/>
</dbReference>
<dbReference type="Gene3D" id="3.30.160.390">
    <property type="entry name" value="Integrase, DNA-binding domain"/>
    <property type="match status" value="1"/>
</dbReference>
<sequence>MPLNDRQIRNAKPAAKPYKLADGGGLYLAVTPAGGKSWRLKYRIDGKEKLLTIGKYPAVSLLEARQAAEQARAGLARGADPAAAKQQAKAQRQAALQNTFENIARRWYADNRHRWKPNHAARLLAYLEKDVFPAISGEPIDAIRVNDIKSLLADVLARGAINTAEKIRDWIGAVFDYAAMLEITDRNPARALKGFLPKRATEHMPALPREELTEFYRRLTAADIKRQNKIALLLIMLVFVRNTELRGGRWAEIDYEARLWTIPAERMKRPRVHTVPLAAWPLELLRELHTLTGNTPYLFPSRTNAEGYISDATLTRIIERMGYKGIATIHGFRSLASSVLNEQGFNRDAIERQLAHVEENRIRAAYNRADYMAERREMMDWYADFLRRHYQAAMTDTR</sequence>
<dbReference type="HOGENOM" id="CLU_027562_0_0_4"/>
<dbReference type="RefSeq" id="WP_007342813.1">
    <property type="nucleotide sequence ID" value="NZ_GL878494.1"/>
</dbReference>
<dbReference type="InterPro" id="IPR053876">
    <property type="entry name" value="Phage_int_M"/>
</dbReference>
<proteinExistence type="inferred from homology"/>
<accession>F2BDK1</accession>
<dbReference type="Gene3D" id="1.10.150.130">
    <property type="match status" value="1"/>
</dbReference>
<dbReference type="Gene3D" id="1.10.443.10">
    <property type="entry name" value="Intergrase catalytic core"/>
    <property type="match status" value="1"/>
</dbReference>
<feature type="domain" description="Tyr recombinase" evidence="6">
    <location>
        <begin position="202"/>
        <end position="380"/>
    </location>
</feature>
<dbReference type="GO" id="GO:0015074">
    <property type="term" value="P:DNA integration"/>
    <property type="evidence" value="ECO:0007669"/>
    <property type="project" value="UniProtKB-KW"/>
</dbReference>
<dbReference type="OrthoDB" id="9775880at2"/>
<keyword evidence="4" id="KW-0233">DNA recombination</keyword>
<dbReference type="InterPro" id="IPR013762">
    <property type="entry name" value="Integrase-like_cat_sf"/>
</dbReference>
<dbReference type="InterPro" id="IPR002104">
    <property type="entry name" value="Integrase_catalytic"/>
</dbReference>
<keyword evidence="2" id="KW-0229">DNA integration</keyword>
<protein>
    <submittedName>
        <fullName evidence="8">Phage integrase family prophage PSPPH01</fullName>
    </submittedName>
</protein>
<dbReference type="Pfam" id="PF22022">
    <property type="entry name" value="Phage_int_M"/>
    <property type="match status" value="1"/>
</dbReference>
<comment type="similarity">
    <text evidence="1">Belongs to the 'phage' integrase family.</text>
</comment>
<dbReference type="GO" id="GO:0006310">
    <property type="term" value="P:DNA recombination"/>
    <property type="evidence" value="ECO:0007669"/>
    <property type="project" value="UniProtKB-KW"/>
</dbReference>
<evidence type="ECO:0000256" key="3">
    <source>
        <dbReference type="ARBA" id="ARBA00023125"/>
    </source>
</evidence>
<organism evidence="8 9">
    <name type="scientific">Neisseria bacilliformis ATCC BAA-1200</name>
    <dbReference type="NCBI Taxonomy" id="888742"/>
    <lineage>
        <taxon>Bacteria</taxon>
        <taxon>Pseudomonadati</taxon>
        <taxon>Pseudomonadota</taxon>
        <taxon>Betaproteobacteria</taxon>
        <taxon>Neisseriales</taxon>
        <taxon>Neisseriaceae</taxon>
        <taxon>Neisseria</taxon>
    </lineage>
</organism>
<evidence type="ECO:0000259" key="6">
    <source>
        <dbReference type="PROSITE" id="PS51898"/>
    </source>
</evidence>
<evidence type="ECO:0000256" key="2">
    <source>
        <dbReference type="ARBA" id="ARBA00022908"/>
    </source>
</evidence>
<evidence type="ECO:0000259" key="7">
    <source>
        <dbReference type="PROSITE" id="PS51900"/>
    </source>
</evidence>
<feature type="domain" description="Core-binding (CB)" evidence="7">
    <location>
        <begin position="98"/>
        <end position="179"/>
    </location>
</feature>
<dbReference type="PROSITE" id="PS51898">
    <property type="entry name" value="TYR_RECOMBINASE"/>
    <property type="match status" value="1"/>
</dbReference>
<evidence type="ECO:0000313" key="8">
    <source>
        <dbReference type="EMBL" id="EGF10597.1"/>
    </source>
</evidence>
<dbReference type="InterPro" id="IPR025166">
    <property type="entry name" value="Integrase_DNA_bind_dom"/>
</dbReference>
<evidence type="ECO:0000256" key="4">
    <source>
        <dbReference type="ARBA" id="ARBA00023172"/>
    </source>
</evidence>
<dbReference type="SUPFAM" id="SSF56349">
    <property type="entry name" value="DNA breaking-rejoining enzymes"/>
    <property type="match status" value="1"/>
</dbReference>
<dbReference type="InterPro" id="IPR038488">
    <property type="entry name" value="Integrase_DNA-bd_sf"/>
</dbReference>
<dbReference type="Pfam" id="PF13356">
    <property type="entry name" value="Arm-DNA-bind_3"/>
    <property type="match status" value="1"/>
</dbReference>